<dbReference type="PANTHER" id="PTHR11145">
    <property type="entry name" value="BTB/POZ DOMAIN-CONTAINING ADAPTER FOR CUL3-MEDIATED RHOA DEGRADATION PROTEIN FAMILY MEMBER"/>
    <property type="match status" value="1"/>
</dbReference>
<feature type="non-terminal residue" evidence="2">
    <location>
        <position position="164"/>
    </location>
</feature>
<sequence length="164" mass="18990">MDFQSEDGEHLSYGERVKINVGGTIFETSLSTLTRLGDTVLSTMVANRWRSQEELFIDRDPTHFAKVLNYLRDGENFVPPAEDYLRENLRREAEVFYNLPGLAKMCLPEVFHVGDKVQWKESAIDSYWMSFVRSIRTCSILPSLRFAGYRETTKWLECFGCGNE</sequence>
<dbReference type="Gene3D" id="3.30.710.10">
    <property type="entry name" value="Potassium Channel Kv1.1, Chain A"/>
    <property type="match status" value="1"/>
</dbReference>
<evidence type="ECO:0000313" key="3">
    <source>
        <dbReference type="Proteomes" id="UP000270094"/>
    </source>
</evidence>
<dbReference type="CDD" id="cd18316">
    <property type="entry name" value="BTB_POZ_KCTD-like"/>
    <property type="match status" value="1"/>
</dbReference>
<dbReference type="AlphaFoldDB" id="A0A3P7JJB1"/>
<dbReference type="PANTHER" id="PTHR11145:SF12">
    <property type="entry name" value="BTB DOMAIN-CONTAINING PROTEIN"/>
    <property type="match status" value="1"/>
</dbReference>
<accession>A0A3P7JJB1</accession>
<feature type="domain" description="BTB" evidence="1">
    <location>
        <begin position="15"/>
        <end position="114"/>
    </location>
</feature>
<evidence type="ECO:0000313" key="2">
    <source>
        <dbReference type="EMBL" id="VDM79839.1"/>
    </source>
</evidence>
<dbReference type="InterPro" id="IPR045068">
    <property type="entry name" value="BACURD1-3"/>
</dbReference>
<reference evidence="2 3" key="1">
    <citation type="submission" date="2018-11" db="EMBL/GenBank/DDBJ databases">
        <authorList>
            <consortium name="Pathogen Informatics"/>
        </authorList>
    </citation>
    <scope>NUCLEOTIDE SEQUENCE [LARGE SCALE GENOMIC DNA]</scope>
</reference>
<dbReference type="GO" id="GO:0051260">
    <property type="term" value="P:protein homooligomerization"/>
    <property type="evidence" value="ECO:0007669"/>
    <property type="project" value="InterPro"/>
</dbReference>
<dbReference type="Proteomes" id="UP000270094">
    <property type="component" value="Unassembled WGS sequence"/>
</dbReference>
<dbReference type="SUPFAM" id="SSF54695">
    <property type="entry name" value="POZ domain"/>
    <property type="match status" value="1"/>
</dbReference>
<dbReference type="Pfam" id="PF02214">
    <property type="entry name" value="BTB_2"/>
    <property type="match status" value="1"/>
</dbReference>
<keyword evidence="3" id="KW-1185">Reference proteome</keyword>
<protein>
    <recommendedName>
        <fullName evidence="1">BTB domain-containing protein</fullName>
    </recommendedName>
</protein>
<evidence type="ECO:0000259" key="1">
    <source>
        <dbReference type="SMART" id="SM00225"/>
    </source>
</evidence>
<dbReference type="InterPro" id="IPR003131">
    <property type="entry name" value="T1-type_BTB"/>
</dbReference>
<name>A0A3P7JJB1_STRVU</name>
<dbReference type="EMBL" id="UYYB01106539">
    <property type="protein sequence ID" value="VDM79839.1"/>
    <property type="molecule type" value="Genomic_DNA"/>
</dbReference>
<gene>
    <name evidence="2" type="ORF">SVUK_LOCUS14837</name>
</gene>
<dbReference type="OrthoDB" id="2414723at2759"/>
<dbReference type="InterPro" id="IPR000210">
    <property type="entry name" value="BTB/POZ_dom"/>
</dbReference>
<dbReference type="SMART" id="SM00225">
    <property type="entry name" value="BTB"/>
    <property type="match status" value="1"/>
</dbReference>
<dbReference type="InterPro" id="IPR011333">
    <property type="entry name" value="SKP1/BTB/POZ_sf"/>
</dbReference>
<organism evidence="2 3">
    <name type="scientific">Strongylus vulgaris</name>
    <name type="common">Blood worm</name>
    <dbReference type="NCBI Taxonomy" id="40348"/>
    <lineage>
        <taxon>Eukaryota</taxon>
        <taxon>Metazoa</taxon>
        <taxon>Ecdysozoa</taxon>
        <taxon>Nematoda</taxon>
        <taxon>Chromadorea</taxon>
        <taxon>Rhabditida</taxon>
        <taxon>Rhabditina</taxon>
        <taxon>Rhabditomorpha</taxon>
        <taxon>Strongyloidea</taxon>
        <taxon>Strongylidae</taxon>
        <taxon>Strongylus</taxon>
    </lineage>
</organism>
<proteinExistence type="predicted"/>